<dbReference type="InterPro" id="IPR058548">
    <property type="entry name" value="MlaB-like_STAS"/>
</dbReference>
<name>A0A2P5K972_9BURK</name>
<dbReference type="RefSeq" id="WP_104077796.1">
    <property type="nucleotide sequence ID" value="NZ_CP062178.1"/>
</dbReference>
<dbReference type="SUPFAM" id="SSF52091">
    <property type="entry name" value="SpoIIaa-like"/>
    <property type="match status" value="1"/>
</dbReference>
<dbReference type="Gene3D" id="3.30.750.24">
    <property type="entry name" value="STAS domain"/>
    <property type="match status" value="1"/>
</dbReference>
<reference evidence="2 3" key="1">
    <citation type="submission" date="2018-01" db="EMBL/GenBank/DDBJ databases">
        <title>Genomic Encyclopedia of Type Strains, Phase III (KMG-III): the genomes of soil and plant-associated and newly described type strains.</title>
        <authorList>
            <person name="Whitman W."/>
        </authorList>
    </citation>
    <scope>NUCLEOTIDE SEQUENCE [LARGE SCALE GENOMIC DNA]</scope>
    <source>
        <strain evidence="2 3">HKI456</strain>
    </source>
</reference>
<proteinExistence type="predicted"/>
<accession>A0A2P5K972</accession>
<organism evidence="2 3">
    <name type="scientific">Mycetohabitans endofungorum</name>
    <dbReference type="NCBI Taxonomy" id="417203"/>
    <lineage>
        <taxon>Bacteria</taxon>
        <taxon>Pseudomonadati</taxon>
        <taxon>Pseudomonadota</taxon>
        <taxon>Betaproteobacteria</taxon>
        <taxon>Burkholderiales</taxon>
        <taxon>Burkholderiaceae</taxon>
        <taxon>Mycetohabitans</taxon>
    </lineage>
</organism>
<evidence type="ECO:0000313" key="2">
    <source>
        <dbReference type="EMBL" id="PPB83259.1"/>
    </source>
</evidence>
<gene>
    <name evidence="2" type="ORF">B0O95_10985</name>
</gene>
<sequence>MTTFETGQTLTVATANAVLKAGLNHIAGGATGVDCARLQQFDSSALAVLLAWQRAARARHAASFSILNLPDGLASLAQAYGVQTLVSSRRH</sequence>
<dbReference type="EMBL" id="PRDW01000009">
    <property type="protein sequence ID" value="PPB83259.1"/>
    <property type="molecule type" value="Genomic_DNA"/>
</dbReference>
<dbReference type="Pfam" id="PF13466">
    <property type="entry name" value="STAS_2"/>
    <property type="match status" value="1"/>
</dbReference>
<comment type="caution">
    <text evidence="2">The sequence shown here is derived from an EMBL/GenBank/DDBJ whole genome shotgun (WGS) entry which is preliminary data.</text>
</comment>
<keyword evidence="3" id="KW-1185">Reference proteome</keyword>
<evidence type="ECO:0000313" key="3">
    <source>
        <dbReference type="Proteomes" id="UP000243096"/>
    </source>
</evidence>
<feature type="domain" description="MlaB-like STAS" evidence="1">
    <location>
        <begin position="9"/>
        <end position="83"/>
    </location>
</feature>
<dbReference type="Proteomes" id="UP000243096">
    <property type="component" value="Unassembled WGS sequence"/>
</dbReference>
<dbReference type="InterPro" id="IPR036513">
    <property type="entry name" value="STAS_dom_sf"/>
</dbReference>
<protein>
    <submittedName>
        <fullName evidence="2">Phospholipid transport system transporter-binding protein</fullName>
    </submittedName>
</protein>
<dbReference type="OrthoDB" id="9156744at2"/>
<evidence type="ECO:0000259" key="1">
    <source>
        <dbReference type="Pfam" id="PF13466"/>
    </source>
</evidence>
<dbReference type="AlphaFoldDB" id="A0A2P5K972"/>